<dbReference type="InterPro" id="IPR000014">
    <property type="entry name" value="PAS"/>
</dbReference>
<dbReference type="FunFam" id="3.30.70.270:FF:000001">
    <property type="entry name" value="Diguanylate cyclase domain protein"/>
    <property type="match status" value="1"/>
</dbReference>
<dbReference type="CDD" id="cd01949">
    <property type="entry name" value="GGDEF"/>
    <property type="match status" value="1"/>
</dbReference>
<dbReference type="SUPFAM" id="SSF55073">
    <property type="entry name" value="Nucleotide cyclase"/>
    <property type="match status" value="1"/>
</dbReference>
<dbReference type="PROSITE" id="PS50887">
    <property type="entry name" value="GGDEF"/>
    <property type="match status" value="1"/>
</dbReference>
<feature type="domain" description="GGDEF" evidence="2">
    <location>
        <begin position="171"/>
        <end position="303"/>
    </location>
</feature>
<proteinExistence type="predicted"/>
<evidence type="ECO:0000259" key="2">
    <source>
        <dbReference type="PROSITE" id="PS50887"/>
    </source>
</evidence>
<dbReference type="InterPro" id="IPR043128">
    <property type="entry name" value="Rev_trsase/Diguanyl_cyclase"/>
</dbReference>
<dbReference type="SMART" id="SM00091">
    <property type="entry name" value="PAS"/>
    <property type="match status" value="1"/>
</dbReference>
<dbReference type="Proteomes" id="UP000683511">
    <property type="component" value="Chromosome"/>
</dbReference>
<feature type="domain" description="PAS" evidence="1">
    <location>
        <begin position="11"/>
        <end position="50"/>
    </location>
</feature>
<sequence length="323" mass="36960">MDDIDNISCLEVLDNLYDGIYYVNREKEIVFWNKAAEKITGYSKAEVINKRCSDNILRHVDDSGHELCCYGCPLAKVIQDGLPREATVYLHHKQGHRVPVIVKITPIYNANHKIVGAVELFSDASNTMNVVREIAILRREVFIDQLTGIGNRKFADMNLRNLFENQEFYGIPFGILFIDIDNFKHINDEYGHEIGDRVLVMVAKTIASSLRQPDIVARWGGEEFIIMIPKIPENKLLEIAERVRVLVEKTWLDIEEKTISVTVSVGGTMYQETDTISTLINRADQNMYLSKKAGKNCISIDHQSLSIGQNQIKFNQESFQQWH</sequence>
<dbReference type="SMART" id="SM00267">
    <property type="entry name" value="GGDEF"/>
    <property type="match status" value="1"/>
</dbReference>
<dbReference type="NCBIfam" id="TIGR00254">
    <property type="entry name" value="GGDEF"/>
    <property type="match status" value="1"/>
</dbReference>
<evidence type="ECO:0000259" key="1">
    <source>
        <dbReference type="PROSITE" id="PS50112"/>
    </source>
</evidence>
<evidence type="ECO:0000313" key="4">
    <source>
        <dbReference type="Proteomes" id="UP000683511"/>
    </source>
</evidence>
<dbReference type="SUPFAM" id="SSF55785">
    <property type="entry name" value="PYP-like sensor domain (PAS domain)"/>
    <property type="match status" value="1"/>
</dbReference>
<keyword evidence="4" id="KW-1185">Reference proteome</keyword>
<dbReference type="PANTHER" id="PTHR46663:SF4">
    <property type="entry name" value="DIGUANYLATE CYCLASE DGCT-RELATED"/>
    <property type="match status" value="1"/>
</dbReference>
<organism evidence="3 4">
    <name type="scientific">Richelia sinica FACHB-800</name>
    <dbReference type="NCBI Taxonomy" id="1357546"/>
    <lineage>
        <taxon>Bacteria</taxon>
        <taxon>Bacillati</taxon>
        <taxon>Cyanobacteriota</taxon>
        <taxon>Cyanophyceae</taxon>
        <taxon>Nostocales</taxon>
        <taxon>Nostocaceae</taxon>
        <taxon>Richelia</taxon>
    </lineage>
</organism>
<dbReference type="InterPro" id="IPR052163">
    <property type="entry name" value="DGC-Regulatory_Protein"/>
</dbReference>
<dbReference type="PANTHER" id="PTHR46663">
    <property type="entry name" value="DIGUANYLATE CYCLASE DGCT-RELATED"/>
    <property type="match status" value="1"/>
</dbReference>
<dbReference type="Gene3D" id="3.30.450.20">
    <property type="entry name" value="PAS domain"/>
    <property type="match status" value="1"/>
</dbReference>
<dbReference type="RefSeq" id="WP_190603342.1">
    <property type="nucleotide sequence ID" value="NZ_CP021056.1"/>
</dbReference>
<reference evidence="3" key="1">
    <citation type="submission" date="2017-04" db="EMBL/GenBank/DDBJ databases">
        <title>Genome deletions in a multicellular cyanobacterial endosymbiont for morphological adaptation in marine diatoms.</title>
        <authorList>
            <person name="Wang Y."/>
            <person name="Gao H."/>
            <person name="Li R."/>
            <person name="Xu X."/>
        </authorList>
    </citation>
    <scope>NUCLEOTIDE SEQUENCE</scope>
    <source>
        <strain evidence="3">FACHB 800</strain>
    </source>
</reference>
<dbReference type="AlphaFoldDB" id="A0A975Y6D9"/>
<accession>A0A975Y6D9</accession>
<name>A0A975Y6D9_9NOST</name>
<dbReference type="PROSITE" id="PS50112">
    <property type="entry name" value="PAS"/>
    <property type="match status" value="1"/>
</dbReference>
<dbReference type="Pfam" id="PF00990">
    <property type="entry name" value="GGDEF"/>
    <property type="match status" value="1"/>
</dbReference>
<dbReference type="NCBIfam" id="TIGR00229">
    <property type="entry name" value="sensory_box"/>
    <property type="match status" value="1"/>
</dbReference>
<dbReference type="Gene3D" id="3.30.70.270">
    <property type="match status" value="1"/>
</dbReference>
<dbReference type="Pfam" id="PF13426">
    <property type="entry name" value="PAS_9"/>
    <property type="match status" value="1"/>
</dbReference>
<gene>
    <name evidence="3" type="ORF">B6N60_03865</name>
</gene>
<dbReference type="CDD" id="cd00130">
    <property type="entry name" value="PAS"/>
    <property type="match status" value="1"/>
</dbReference>
<dbReference type="InterPro" id="IPR029787">
    <property type="entry name" value="Nucleotide_cyclase"/>
</dbReference>
<dbReference type="InterPro" id="IPR035965">
    <property type="entry name" value="PAS-like_dom_sf"/>
</dbReference>
<evidence type="ECO:0000313" key="3">
    <source>
        <dbReference type="EMBL" id="QXE25154.1"/>
    </source>
</evidence>
<dbReference type="KEGG" id="rsin:B6N60_03865"/>
<dbReference type="InterPro" id="IPR000160">
    <property type="entry name" value="GGDEF_dom"/>
</dbReference>
<dbReference type="EMBL" id="CP021056">
    <property type="protein sequence ID" value="QXE25154.1"/>
    <property type="molecule type" value="Genomic_DNA"/>
</dbReference>
<protein>
    <submittedName>
        <fullName evidence="3">Diguanylate cyclase with PAS/PAC sensor</fullName>
    </submittedName>
</protein>